<dbReference type="RefSeq" id="WP_139637712.1">
    <property type="nucleotide sequence ID" value="NZ_VDLX02000029.1"/>
</dbReference>
<evidence type="ECO:0000313" key="2">
    <source>
        <dbReference type="Proteomes" id="UP000312512"/>
    </source>
</evidence>
<organism evidence="1 2">
    <name type="scientific">Nonomuraea phyllanthi</name>
    <dbReference type="NCBI Taxonomy" id="2219224"/>
    <lineage>
        <taxon>Bacteria</taxon>
        <taxon>Bacillati</taxon>
        <taxon>Actinomycetota</taxon>
        <taxon>Actinomycetes</taxon>
        <taxon>Streptosporangiales</taxon>
        <taxon>Streptosporangiaceae</taxon>
        <taxon>Nonomuraea</taxon>
    </lineage>
</organism>
<keyword evidence="2" id="KW-1185">Reference proteome</keyword>
<protein>
    <submittedName>
        <fullName evidence="1">Uncharacterized protein</fullName>
    </submittedName>
</protein>
<comment type="caution">
    <text evidence="1">The sequence shown here is derived from an EMBL/GenBank/DDBJ whole genome shotgun (WGS) entry which is preliminary data.</text>
</comment>
<name>A0A5C4V5Y8_9ACTN</name>
<proteinExistence type="predicted"/>
<accession>A0A5C4V5Y8</accession>
<dbReference type="Proteomes" id="UP000312512">
    <property type="component" value="Unassembled WGS sequence"/>
</dbReference>
<dbReference type="EMBL" id="VDLX02000029">
    <property type="protein sequence ID" value="KAB8186280.1"/>
    <property type="molecule type" value="Genomic_DNA"/>
</dbReference>
<sequence length="69" mass="7416">MALTTRVATRWIKLTPTIYDPHAWLGLVVGGLLTLSGDGRDGALLLRVAMIAMLGAIACAISEHRSKRD</sequence>
<gene>
    <name evidence="1" type="ORF">FH608_047025</name>
</gene>
<evidence type="ECO:0000313" key="1">
    <source>
        <dbReference type="EMBL" id="KAB8186280.1"/>
    </source>
</evidence>
<dbReference type="AlphaFoldDB" id="A0A5C4V5Y8"/>
<reference evidence="1 2" key="1">
    <citation type="submission" date="2019-10" db="EMBL/GenBank/DDBJ databases">
        <title>Nonomuraea sp. nov., isolated from Phyllanthus amarus.</title>
        <authorList>
            <person name="Klykleung N."/>
            <person name="Tanasupawat S."/>
        </authorList>
    </citation>
    <scope>NUCLEOTIDE SEQUENCE [LARGE SCALE GENOMIC DNA]</scope>
    <source>
        <strain evidence="1 2">PA1-10</strain>
    </source>
</reference>